<dbReference type="InterPro" id="IPR010982">
    <property type="entry name" value="Lambda_DNA-bd_dom_sf"/>
</dbReference>
<feature type="region of interest" description="Disordered" evidence="1">
    <location>
        <begin position="125"/>
        <end position="325"/>
    </location>
</feature>
<protein>
    <recommendedName>
        <fullName evidence="3">Cytoskeleton protein RodZ-like C-terminal domain-containing protein</fullName>
    </recommendedName>
</protein>
<feature type="compositionally biased region" description="Polar residues" evidence="1">
    <location>
        <begin position="285"/>
        <end position="296"/>
    </location>
</feature>
<dbReference type="STRING" id="1299998.AUL39_04695"/>
<keyword evidence="2" id="KW-0812">Transmembrane</keyword>
<feature type="region of interest" description="Disordered" evidence="1">
    <location>
        <begin position="476"/>
        <end position="553"/>
    </location>
</feature>
<feature type="transmembrane region" description="Helical" evidence="2">
    <location>
        <begin position="329"/>
        <end position="349"/>
    </location>
</feature>
<dbReference type="InterPro" id="IPR025194">
    <property type="entry name" value="RodZ-like_C"/>
</dbReference>
<dbReference type="RefSeq" id="WP_059054233.1">
    <property type="nucleotide sequence ID" value="NZ_LOJF01000009.1"/>
</dbReference>
<reference evidence="4 5" key="1">
    <citation type="submission" date="2015-12" db="EMBL/GenBank/DDBJ databases">
        <title>Draft Genome Sequence of Olsenella scatoligenes SK9K4T; a Producer of 3-Methylindole- (skatole) and 4-Methylphenol- (p-cresol) Isolated from Pig Feces.</title>
        <authorList>
            <person name="Li X."/>
            <person name="Borg B."/>
            <person name="Canibe N."/>
        </authorList>
    </citation>
    <scope>NUCLEOTIDE SEQUENCE [LARGE SCALE GENOMIC DNA]</scope>
    <source>
        <strain evidence="4 5">SK9K4</strain>
    </source>
</reference>
<dbReference type="EMBL" id="LOJF01000009">
    <property type="protein sequence ID" value="KUH58315.1"/>
    <property type="molecule type" value="Genomic_DNA"/>
</dbReference>
<comment type="caution">
    <text evidence="4">The sequence shown here is derived from an EMBL/GenBank/DDBJ whole genome shotgun (WGS) entry which is preliminary data.</text>
</comment>
<sequence length="553" mass="59781">MPSRPRFSEMLLDRRRQLGLTVGQASQVLKLKEQVLIAFEEGDFENIPQSGYAQGMLSSYARYLGLNPREIVDLFQEELYEHVHGTSSHELRRRTRDTQSGRGVQGYDVVNEAESRPKAYVQYRGLLPTSGGPAGDMGAFATTSGPRPRTPSSVPLAGSSYPAGSRSQSPSYSHAEYVYGRPYNSTSERERDDSRERDRDRYASRQRGRYAQQRRRVDDPANRLLREGQNGVEERRETARAYRRDTSRAQRLYERDSVSTRSVRAGEYTDDLRYDDGARPYDRASTISGRRSSRNIASVDRPKVRRRDDQRGRLSGRARGRASQDNRRTTLLVICALALALTLILVFSVRSCVSNRSTSQENKTTVPVSTTSTDSSSTNSTSTDTSSTPTTTTTTQGTASSDTTASDSTTTTETDVTVSVASGETSWLEITNDGTSEVASTVTGPWEQTYTVTDSITIRAGNPGAVTVTENGTQKSFDSKASGIGSLTIQGTPAATTDGSTTDSTTGTTGDSSSSTSTTSSTGSTSTSGSRTSGGTTSTSSKTSGTTSTSTSN</sequence>
<keyword evidence="2" id="KW-1133">Transmembrane helix</keyword>
<accession>A0A100YV93</accession>
<gene>
    <name evidence="4" type="ORF">AUL39_04695</name>
</gene>
<dbReference type="Gene3D" id="1.10.260.40">
    <property type="entry name" value="lambda repressor-like DNA-binding domains"/>
    <property type="match status" value="1"/>
</dbReference>
<dbReference type="Proteomes" id="UP000054078">
    <property type="component" value="Unassembled WGS sequence"/>
</dbReference>
<feature type="compositionally biased region" description="Low complexity" evidence="1">
    <location>
        <begin position="496"/>
        <end position="553"/>
    </location>
</feature>
<feature type="compositionally biased region" description="Basic and acidic residues" evidence="1">
    <location>
        <begin position="215"/>
        <end position="258"/>
    </location>
</feature>
<dbReference type="OrthoDB" id="9797543at2"/>
<dbReference type="PANTHER" id="PTHR34475">
    <property type="match status" value="1"/>
</dbReference>
<keyword evidence="2" id="KW-0472">Membrane</keyword>
<dbReference type="InterPro" id="IPR050400">
    <property type="entry name" value="Bact_Cytoskel_RodZ"/>
</dbReference>
<feature type="domain" description="Cytoskeleton protein RodZ-like C-terminal" evidence="3">
    <location>
        <begin position="424"/>
        <end position="480"/>
    </location>
</feature>
<dbReference type="Pfam" id="PF13464">
    <property type="entry name" value="RodZ_C"/>
    <property type="match status" value="1"/>
</dbReference>
<feature type="compositionally biased region" description="Basic and acidic residues" evidence="1">
    <location>
        <begin position="300"/>
        <end position="312"/>
    </location>
</feature>
<name>A0A100YV93_TRASO</name>
<feature type="compositionally biased region" description="Polar residues" evidence="1">
    <location>
        <begin position="141"/>
        <end position="153"/>
    </location>
</feature>
<feature type="compositionally biased region" description="Basic and acidic residues" evidence="1">
    <location>
        <begin position="270"/>
        <end position="282"/>
    </location>
</feature>
<evidence type="ECO:0000313" key="4">
    <source>
        <dbReference type="EMBL" id="KUH58315.1"/>
    </source>
</evidence>
<proteinExistence type="predicted"/>
<dbReference type="Pfam" id="PF13413">
    <property type="entry name" value="HTH_25"/>
    <property type="match status" value="1"/>
</dbReference>
<keyword evidence="5" id="KW-1185">Reference proteome</keyword>
<evidence type="ECO:0000313" key="5">
    <source>
        <dbReference type="Proteomes" id="UP000054078"/>
    </source>
</evidence>
<evidence type="ECO:0000256" key="2">
    <source>
        <dbReference type="SAM" id="Phobius"/>
    </source>
</evidence>
<evidence type="ECO:0000259" key="3">
    <source>
        <dbReference type="Pfam" id="PF13464"/>
    </source>
</evidence>
<dbReference type="PANTHER" id="PTHR34475:SF1">
    <property type="entry name" value="CYTOSKELETON PROTEIN RODZ"/>
    <property type="match status" value="1"/>
</dbReference>
<evidence type="ECO:0000256" key="1">
    <source>
        <dbReference type="SAM" id="MobiDB-lite"/>
    </source>
</evidence>
<dbReference type="AlphaFoldDB" id="A0A100YV93"/>
<feature type="compositionally biased region" description="Low complexity" evidence="1">
    <location>
        <begin position="364"/>
        <end position="417"/>
    </location>
</feature>
<feature type="compositionally biased region" description="Polar residues" evidence="1">
    <location>
        <begin position="485"/>
        <end position="495"/>
    </location>
</feature>
<dbReference type="GO" id="GO:0003677">
    <property type="term" value="F:DNA binding"/>
    <property type="evidence" value="ECO:0007669"/>
    <property type="project" value="InterPro"/>
</dbReference>
<organism evidence="4 5">
    <name type="scientific">Tractidigestivibacter scatoligenes</name>
    <name type="common">Olsenella scatoligenes</name>
    <dbReference type="NCBI Taxonomy" id="1299998"/>
    <lineage>
        <taxon>Bacteria</taxon>
        <taxon>Bacillati</taxon>
        <taxon>Actinomycetota</taxon>
        <taxon>Coriobacteriia</taxon>
        <taxon>Coriobacteriales</taxon>
        <taxon>Atopobiaceae</taxon>
        <taxon>Tractidigestivibacter</taxon>
    </lineage>
</organism>
<feature type="compositionally biased region" description="Basic and acidic residues" evidence="1">
    <location>
        <begin position="187"/>
        <end position="203"/>
    </location>
</feature>
<feature type="compositionally biased region" description="Basic residues" evidence="1">
    <location>
        <begin position="204"/>
        <end position="214"/>
    </location>
</feature>
<feature type="region of interest" description="Disordered" evidence="1">
    <location>
        <begin position="356"/>
        <end position="417"/>
    </location>
</feature>